<dbReference type="Gene3D" id="3.30.565.10">
    <property type="entry name" value="Histidine kinase-like ATPase, C-terminal domain"/>
    <property type="match status" value="1"/>
</dbReference>
<evidence type="ECO:0000256" key="7">
    <source>
        <dbReference type="ARBA" id="ARBA00022777"/>
    </source>
</evidence>
<sequence length="467" mass="50454">MNQADRTGLLPPEAMTPRVRLGTLINLRWLATLGQTVTVVFVSLWTSLTLEMGLCFLVIGVTVAANLLAMRIYPTTTRLADRAAFWFLLFDLCQLAALLFLTGGLNNPFALLFLAPVTSSATALSLRSTCTLGAVAVALISLLGGYHLPLTLGGDTALVLPPLFLWGFWTAIVTGMLFLAGFAFRLTLETERMSNALLATQTALSREQKLHDLGGVVAAAAHELGTPLATITLVASELADEVSEALPDRTDLSDDTRLIREQADRCRDILRSMGRAGKRDRHLGAAPLEAILREAAEPHSGRGIAIRYDLAPLDGIAVTDGRKPAIRRTPEIIHGLRNLIQNAVDFARNEVWIDGRWSSDRIIVRIIDDGPGYPPEVLFRLGDPFLRSRRRRDYEGMGLGLFIAKTLLARTGAALAFDNGSAPGRNRPPTRGGAIAEVVWPRQRIGAPETGGLGENGPVDGPDEAAH</sequence>
<evidence type="ECO:0000256" key="10">
    <source>
        <dbReference type="SAM" id="Phobius"/>
    </source>
</evidence>
<dbReference type="STRING" id="313367.JSE7799_01541"/>
<evidence type="ECO:0000256" key="3">
    <source>
        <dbReference type="ARBA" id="ARBA00012438"/>
    </source>
</evidence>
<keyword evidence="5 12" id="KW-0808">Transferase</keyword>
<evidence type="ECO:0000256" key="6">
    <source>
        <dbReference type="ARBA" id="ARBA00022741"/>
    </source>
</evidence>
<evidence type="ECO:0000259" key="11">
    <source>
        <dbReference type="PROSITE" id="PS50109"/>
    </source>
</evidence>
<dbReference type="PROSITE" id="PS50109">
    <property type="entry name" value="HIS_KIN"/>
    <property type="match status" value="1"/>
</dbReference>
<dbReference type="InterPro" id="IPR036097">
    <property type="entry name" value="HisK_dim/P_sf"/>
</dbReference>
<name>A0A0M7BA51_9RHOB</name>
<dbReference type="Proteomes" id="UP000049455">
    <property type="component" value="Unassembled WGS sequence"/>
</dbReference>
<keyword evidence="10" id="KW-0472">Membrane</keyword>
<dbReference type="EC" id="2.7.13.3" evidence="3"/>
<feature type="transmembrane region" description="Helical" evidence="10">
    <location>
        <begin position="164"/>
        <end position="184"/>
    </location>
</feature>
<dbReference type="Gene3D" id="1.10.287.130">
    <property type="match status" value="1"/>
</dbReference>
<feature type="transmembrane region" description="Helical" evidence="10">
    <location>
        <begin position="25"/>
        <end position="45"/>
    </location>
</feature>
<gene>
    <name evidence="12" type="primary">regB</name>
    <name evidence="12" type="ORF">JSE7799_01541</name>
</gene>
<keyword evidence="7 12" id="KW-0418">Kinase</keyword>
<evidence type="ECO:0000256" key="5">
    <source>
        <dbReference type="ARBA" id="ARBA00022679"/>
    </source>
</evidence>
<feature type="domain" description="Histidine kinase" evidence="11">
    <location>
        <begin position="219"/>
        <end position="444"/>
    </location>
</feature>
<proteinExistence type="predicted"/>
<evidence type="ECO:0000313" key="13">
    <source>
        <dbReference type="Proteomes" id="UP000049455"/>
    </source>
</evidence>
<protein>
    <recommendedName>
        <fullName evidence="3">histidine kinase</fullName>
        <ecNumber evidence="3">2.7.13.3</ecNumber>
    </recommendedName>
</protein>
<evidence type="ECO:0000256" key="2">
    <source>
        <dbReference type="ARBA" id="ARBA00004651"/>
    </source>
</evidence>
<evidence type="ECO:0000256" key="9">
    <source>
        <dbReference type="SAM" id="MobiDB-lite"/>
    </source>
</evidence>
<dbReference type="AlphaFoldDB" id="A0A0M7BA51"/>
<dbReference type="InterPro" id="IPR005467">
    <property type="entry name" value="His_kinase_dom"/>
</dbReference>
<dbReference type="RefSeq" id="WP_055663090.1">
    <property type="nucleotide sequence ID" value="NZ_CYPR01000096.1"/>
</dbReference>
<dbReference type="CDD" id="cd00082">
    <property type="entry name" value="HisKA"/>
    <property type="match status" value="1"/>
</dbReference>
<dbReference type="CDD" id="cd00075">
    <property type="entry name" value="HATPase"/>
    <property type="match status" value="1"/>
</dbReference>
<evidence type="ECO:0000256" key="1">
    <source>
        <dbReference type="ARBA" id="ARBA00000085"/>
    </source>
</evidence>
<dbReference type="GO" id="GO:0000155">
    <property type="term" value="F:phosphorelay sensor kinase activity"/>
    <property type="evidence" value="ECO:0007669"/>
    <property type="project" value="InterPro"/>
</dbReference>
<dbReference type="InterPro" id="IPR036890">
    <property type="entry name" value="HATPase_C_sf"/>
</dbReference>
<dbReference type="OrthoDB" id="9785252at2"/>
<dbReference type="EMBL" id="CYPR01000096">
    <property type="protein sequence ID" value="CUH38823.1"/>
    <property type="molecule type" value="Genomic_DNA"/>
</dbReference>
<accession>A0A0M7BA51</accession>
<dbReference type="GO" id="GO:0005524">
    <property type="term" value="F:ATP binding"/>
    <property type="evidence" value="ECO:0007669"/>
    <property type="project" value="UniProtKB-KW"/>
</dbReference>
<keyword evidence="4" id="KW-1003">Cell membrane</keyword>
<feature type="region of interest" description="Disordered" evidence="9">
    <location>
        <begin position="445"/>
        <end position="467"/>
    </location>
</feature>
<dbReference type="Pfam" id="PF02518">
    <property type="entry name" value="HATPase_c"/>
    <property type="match status" value="1"/>
</dbReference>
<keyword evidence="8" id="KW-0067">ATP-binding</keyword>
<dbReference type="NCBIfam" id="NF033792">
    <property type="entry name" value="ActS_PrrB_HisK"/>
    <property type="match status" value="1"/>
</dbReference>
<keyword evidence="10" id="KW-1133">Transmembrane helix</keyword>
<dbReference type="SMART" id="SM00388">
    <property type="entry name" value="HisKA"/>
    <property type="match status" value="1"/>
</dbReference>
<keyword evidence="6" id="KW-0547">Nucleotide-binding</keyword>
<dbReference type="InterPro" id="IPR050980">
    <property type="entry name" value="2C_sensor_his_kinase"/>
</dbReference>
<feature type="transmembrane region" description="Helical" evidence="10">
    <location>
        <begin position="85"/>
        <end position="103"/>
    </location>
</feature>
<dbReference type="InterPro" id="IPR003594">
    <property type="entry name" value="HATPase_dom"/>
</dbReference>
<dbReference type="SMART" id="SM00387">
    <property type="entry name" value="HATPase_c"/>
    <property type="match status" value="1"/>
</dbReference>
<feature type="transmembrane region" description="Helical" evidence="10">
    <location>
        <begin position="133"/>
        <end position="152"/>
    </location>
</feature>
<dbReference type="SUPFAM" id="SSF55874">
    <property type="entry name" value="ATPase domain of HSP90 chaperone/DNA topoisomerase II/histidine kinase"/>
    <property type="match status" value="1"/>
</dbReference>
<dbReference type="InterPro" id="IPR003661">
    <property type="entry name" value="HisK_dim/P_dom"/>
</dbReference>
<evidence type="ECO:0000256" key="4">
    <source>
        <dbReference type="ARBA" id="ARBA00022475"/>
    </source>
</evidence>
<dbReference type="Pfam" id="PF00512">
    <property type="entry name" value="HisKA"/>
    <property type="match status" value="1"/>
</dbReference>
<dbReference type="InterPro" id="IPR047770">
    <property type="entry name" value="RegB"/>
</dbReference>
<evidence type="ECO:0000313" key="12">
    <source>
        <dbReference type="EMBL" id="CUH38823.1"/>
    </source>
</evidence>
<organism evidence="12 13">
    <name type="scientific">Jannaschia seosinensis</name>
    <dbReference type="NCBI Taxonomy" id="313367"/>
    <lineage>
        <taxon>Bacteria</taxon>
        <taxon>Pseudomonadati</taxon>
        <taxon>Pseudomonadota</taxon>
        <taxon>Alphaproteobacteria</taxon>
        <taxon>Rhodobacterales</taxon>
        <taxon>Roseobacteraceae</taxon>
        <taxon>Jannaschia</taxon>
    </lineage>
</organism>
<dbReference type="SUPFAM" id="SSF47384">
    <property type="entry name" value="Homodimeric domain of signal transducing histidine kinase"/>
    <property type="match status" value="1"/>
</dbReference>
<comment type="subcellular location">
    <subcellularLocation>
        <location evidence="2">Cell membrane</location>
        <topology evidence="2">Multi-pass membrane protein</topology>
    </subcellularLocation>
</comment>
<dbReference type="NCBIfam" id="NF045988">
    <property type="entry name" value="HisKinRegBRhodob"/>
    <property type="match status" value="1"/>
</dbReference>
<keyword evidence="10" id="KW-0812">Transmembrane</keyword>
<dbReference type="PANTHER" id="PTHR44936">
    <property type="entry name" value="SENSOR PROTEIN CREC"/>
    <property type="match status" value="1"/>
</dbReference>
<keyword evidence="13" id="KW-1185">Reference proteome</keyword>
<evidence type="ECO:0000256" key="8">
    <source>
        <dbReference type="ARBA" id="ARBA00022840"/>
    </source>
</evidence>
<comment type="catalytic activity">
    <reaction evidence="1">
        <text>ATP + protein L-histidine = ADP + protein N-phospho-L-histidine.</text>
        <dbReference type="EC" id="2.7.13.3"/>
    </reaction>
</comment>
<feature type="transmembrane region" description="Helical" evidence="10">
    <location>
        <begin position="109"/>
        <end position="126"/>
    </location>
</feature>
<reference evidence="12 13" key="1">
    <citation type="submission" date="2015-09" db="EMBL/GenBank/DDBJ databases">
        <authorList>
            <person name="Jackson K.R."/>
            <person name="Lunt B.L."/>
            <person name="Fisher J.N.B."/>
            <person name="Gardner A.V."/>
            <person name="Bailey M.E."/>
            <person name="Deus L.M."/>
            <person name="Earl A.S."/>
            <person name="Gibby P.D."/>
            <person name="Hartmann K.A."/>
            <person name="Liu J.E."/>
            <person name="Manci A.M."/>
            <person name="Nielsen D.A."/>
            <person name="Solomon M.B."/>
            <person name="Breakwell D.P."/>
            <person name="Burnett S.H."/>
            <person name="Grose J.H."/>
        </authorList>
    </citation>
    <scope>NUCLEOTIDE SEQUENCE [LARGE SCALE GENOMIC DNA]</scope>
    <source>
        <strain evidence="12 13">CECT 7799</strain>
    </source>
</reference>
<dbReference type="GO" id="GO:0005886">
    <property type="term" value="C:plasma membrane"/>
    <property type="evidence" value="ECO:0007669"/>
    <property type="project" value="UniProtKB-SubCell"/>
</dbReference>
<dbReference type="PANTHER" id="PTHR44936:SF10">
    <property type="entry name" value="SENSOR PROTEIN RSTB"/>
    <property type="match status" value="1"/>
</dbReference>
<feature type="transmembrane region" description="Helical" evidence="10">
    <location>
        <begin position="51"/>
        <end position="73"/>
    </location>
</feature>